<dbReference type="EMBL" id="SNRY01000986">
    <property type="protein sequence ID" value="KAA6334546.1"/>
    <property type="molecule type" value="Genomic_DNA"/>
</dbReference>
<dbReference type="GO" id="GO:0015679">
    <property type="term" value="P:plasma membrane copper ion transport"/>
    <property type="evidence" value="ECO:0007669"/>
    <property type="project" value="TreeGrafter"/>
</dbReference>
<name>A0A5J4RK92_9ZZZZ</name>
<evidence type="ECO:0000259" key="2">
    <source>
        <dbReference type="Pfam" id="PF25975"/>
    </source>
</evidence>
<dbReference type="InterPro" id="IPR058649">
    <property type="entry name" value="CzcB_C"/>
</dbReference>
<organism evidence="3">
    <name type="scientific">termite gut metagenome</name>
    <dbReference type="NCBI Taxonomy" id="433724"/>
    <lineage>
        <taxon>unclassified sequences</taxon>
        <taxon>metagenomes</taxon>
        <taxon>organismal metagenomes</taxon>
    </lineage>
</organism>
<accession>A0A5J4RK92</accession>
<dbReference type="Gene3D" id="1.10.287.470">
    <property type="entry name" value="Helix hairpin bin"/>
    <property type="match status" value="1"/>
</dbReference>
<dbReference type="SUPFAM" id="SSF111369">
    <property type="entry name" value="HlyD-like secretion proteins"/>
    <property type="match status" value="1"/>
</dbReference>
<dbReference type="Gene3D" id="2.40.420.20">
    <property type="match status" value="1"/>
</dbReference>
<dbReference type="PANTHER" id="PTHR30097">
    <property type="entry name" value="CATION EFFLUX SYSTEM PROTEIN CUSB"/>
    <property type="match status" value="1"/>
</dbReference>
<dbReference type="NCBIfam" id="TIGR01730">
    <property type="entry name" value="RND_mfp"/>
    <property type="match status" value="1"/>
</dbReference>
<reference evidence="3" key="1">
    <citation type="submission" date="2019-03" db="EMBL/GenBank/DDBJ databases">
        <title>Single cell metagenomics reveals metabolic interactions within the superorganism composed of flagellate Streblomastix strix and complex community of Bacteroidetes bacteria on its surface.</title>
        <authorList>
            <person name="Treitli S.C."/>
            <person name="Kolisko M."/>
            <person name="Husnik F."/>
            <person name="Keeling P."/>
            <person name="Hampl V."/>
        </authorList>
    </citation>
    <scope>NUCLEOTIDE SEQUENCE</scope>
    <source>
        <strain evidence="3">STM</strain>
    </source>
</reference>
<dbReference type="GO" id="GO:0022857">
    <property type="term" value="F:transmembrane transporter activity"/>
    <property type="evidence" value="ECO:0007669"/>
    <property type="project" value="InterPro"/>
</dbReference>
<keyword evidence="1" id="KW-0813">Transport</keyword>
<sequence>MKKKIFVSIAVILCIVGCNEQQENKYTQNSKESQKSPDEIRFTKVQAETVGLQIQTVDQGTFKQVIKTSGQILAAQGDEIMVVATSNGIISFAGSTIIDGKAIKNGETIATISAKNLLDGDPTEKARIEYETALKEYRRAEELIKDNIISAKDFEQICLRYETAKTAYKAHADNAVPNGIKITAPLTGYVKSKLINQGEYVSVGQSIAIISQNKRLQLRADVPERYYSYLKNINDAHFKTAYDNRTVYKLSELNGRLLSFGKTLNSASLSYIPVTFEFNNSIEVVSGTYADVYLLSTVQNNVISIPVSALTEEQGLYFVYLQTGEEAYKKQEVIPGEEDGERVRIPSGIKSGDRIVTKGVYQVKLAANSSVMPEGHTHSH</sequence>
<dbReference type="PANTHER" id="PTHR30097:SF4">
    <property type="entry name" value="SLR6042 PROTEIN"/>
    <property type="match status" value="1"/>
</dbReference>
<gene>
    <name evidence="3" type="ORF">EZS27_017148</name>
</gene>
<proteinExistence type="predicted"/>
<dbReference type="Pfam" id="PF25975">
    <property type="entry name" value="CzcB_C"/>
    <property type="match status" value="1"/>
</dbReference>
<evidence type="ECO:0000256" key="1">
    <source>
        <dbReference type="ARBA" id="ARBA00022448"/>
    </source>
</evidence>
<dbReference type="AlphaFoldDB" id="A0A5J4RK92"/>
<protein>
    <submittedName>
        <fullName evidence="3">Multidrug resistance protein MdtA</fullName>
    </submittedName>
</protein>
<dbReference type="GO" id="GO:0030313">
    <property type="term" value="C:cell envelope"/>
    <property type="evidence" value="ECO:0007669"/>
    <property type="project" value="TreeGrafter"/>
</dbReference>
<dbReference type="GO" id="GO:0016020">
    <property type="term" value="C:membrane"/>
    <property type="evidence" value="ECO:0007669"/>
    <property type="project" value="InterPro"/>
</dbReference>
<dbReference type="InterPro" id="IPR051909">
    <property type="entry name" value="MFP_Cation_Efflux"/>
</dbReference>
<dbReference type="InterPro" id="IPR006143">
    <property type="entry name" value="RND_pump_MFP"/>
</dbReference>
<dbReference type="Gene3D" id="2.40.50.100">
    <property type="match status" value="1"/>
</dbReference>
<dbReference type="GO" id="GO:0060003">
    <property type="term" value="P:copper ion export"/>
    <property type="evidence" value="ECO:0007669"/>
    <property type="project" value="TreeGrafter"/>
</dbReference>
<feature type="domain" description="CzcB-like C-terminal circularly permuted SH3-like" evidence="2">
    <location>
        <begin position="303"/>
        <end position="364"/>
    </location>
</feature>
<evidence type="ECO:0000313" key="3">
    <source>
        <dbReference type="EMBL" id="KAA6334546.1"/>
    </source>
</evidence>
<comment type="caution">
    <text evidence="3">The sequence shown here is derived from an EMBL/GenBank/DDBJ whole genome shotgun (WGS) entry which is preliminary data.</text>
</comment>